<dbReference type="AlphaFoldDB" id="A0A6A6VRR6"/>
<keyword evidence="1" id="KW-1133">Transmembrane helix</keyword>
<protein>
    <submittedName>
        <fullName evidence="2">Uncharacterized protein</fullName>
    </submittedName>
</protein>
<evidence type="ECO:0000256" key="1">
    <source>
        <dbReference type="SAM" id="Phobius"/>
    </source>
</evidence>
<dbReference type="OrthoDB" id="3800730at2759"/>
<keyword evidence="3" id="KW-1185">Reference proteome</keyword>
<evidence type="ECO:0000313" key="3">
    <source>
        <dbReference type="Proteomes" id="UP000799440"/>
    </source>
</evidence>
<accession>A0A6A6VRR6</accession>
<reference evidence="2" key="1">
    <citation type="journal article" date="2020" name="Stud. Mycol.">
        <title>101 Dothideomycetes genomes: a test case for predicting lifestyles and emergence of pathogens.</title>
        <authorList>
            <person name="Haridas S."/>
            <person name="Albert R."/>
            <person name="Binder M."/>
            <person name="Bloem J."/>
            <person name="Labutti K."/>
            <person name="Salamov A."/>
            <person name="Andreopoulos B."/>
            <person name="Baker S."/>
            <person name="Barry K."/>
            <person name="Bills G."/>
            <person name="Bluhm B."/>
            <person name="Cannon C."/>
            <person name="Castanera R."/>
            <person name="Culley D."/>
            <person name="Daum C."/>
            <person name="Ezra D."/>
            <person name="Gonzalez J."/>
            <person name="Henrissat B."/>
            <person name="Kuo A."/>
            <person name="Liang C."/>
            <person name="Lipzen A."/>
            <person name="Lutzoni F."/>
            <person name="Magnuson J."/>
            <person name="Mondo S."/>
            <person name="Nolan M."/>
            <person name="Ohm R."/>
            <person name="Pangilinan J."/>
            <person name="Park H.-J."/>
            <person name="Ramirez L."/>
            <person name="Alfaro M."/>
            <person name="Sun H."/>
            <person name="Tritt A."/>
            <person name="Yoshinaga Y."/>
            <person name="Zwiers L.-H."/>
            <person name="Turgeon B."/>
            <person name="Goodwin S."/>
            <person name="Spatafora J."/>
            <person name="Crous P."/>
            <person name="Grigoriev I."/>
        </authorList>
    </citation>
    <scope>NUCLEOTIDE SEQUENCE</scope>
    <source>
        <strain evidence="2">CBS 119925</strain>
    </source>
</reference>
<feature type="transmembrane region" description="Helical" evidence="1">
    <location>
        <begin position="110"/>
        <end position="129"/>
    </location>
</feature>
<dbReference type="Proteomes" id="UP000799440">
    <property type="component" value="Unassembled WGS sequence"/>
</dbReference>
<proteinExistence type="predicted"/>
<keyword evidence="1" id="KW-0812">Transmembrane</keyword>
<organism evidence="2 3">
    <name type="scientific">Sporormia fimetaria CBS 119925</name>
    <dbReference type="NCBI Taxonomy" id="1340428"/>
    <lineage>
        <taxon>Eukaryota</taxon>
        <taxon>Fungi</taxon>
        <taxon>Dikarya</taxon>
        <taxon>Ascomycota</taxon>
        <taxon>Pezizomycotina</taxon>
        <taxon>Dothideomycetes</taxon>
        <taxon>Pleosporomycetidae</taxon>
        <taxon>Pleosporales</taxon>
        <taxon>Sporormiaceae</taxon>
        <taxon>Sporormia</taxon>
    </lineage>
</organism>
<feature type="transmembrane region" description="Helical" evidence="1">
    <location>
        <begin position="31"/>
        <end position="51"/>
    </location>
</feature>
<feature type="transmembrane region" description="Helical" evidence="1">
    <location>
        <begin position="63"/>
        <end position="85"/>
    </location>
</feature>
<sequence>MIRLFAIMYTRLIRSLSNVFAFPPSVVEASLPGGLTYLLILTINLLTVLYIDFEAWKQVPILFLYIASSAFLAGPLLVFLGYFIFRIAFKGSLSGYPRRLTGLEGTADEYVVWILPLLNLLYVGIGFVFEWKTEGMFKPPWAEYLG</sequence>
<name>A0A6A6VRR6_9PLEO</name>
<keyword evidence="1" id="KW-0472">Membrane</keyword>
<evidence type="ECO:0000313" key="2">
    <source>
        <dbReference type="EMBL" id="KAF2752270.1"/>
    </source>
</evidence>
<dbReference type="EMBL" id="MU006561">
    <property type="protein sequence ID" value="KAF2752270.1"/>
    <property type="molecule type" value="Genomic_DNA"/>
</dbReference>
<gene>
    <name evidence="2" type="ORF">M011DRAFT_20361</name>
</gene>